<dbReference type="STRING" id="314230.DSM3645_19228"/>
<dbReference type="Proteomes" id="UP000004358">
    <property type="component" value="Unassembled WGS sequence"/>
</dbReference>
<organism evidence="1 2">
    <name type="scientific">Blastopirellula marina DSM 3645</name>
    <dbReference type="NCBI Taxonomy" id="314230"/>
    <lineage>
        <taxon>Bacteria</taxon>
        <taxon>Pseudomonadati</taxon>
        <taxon>Planctomycetota</taxon>
        <taxon>Planctomycetia</taxon>
        <taxon>Pirellulales</taxon>
        <taxon>Pirellulaceae</taxon>
        <taxon>Blastopirellula</taxon>
    </lineage>
</organism>
<proteinExistence type="predicted"/>
<reference evidence="1 2" key="1">
    <citation type="submission" date="2006-02" db="EMBL/GenBank/DDBJ databases">
        <authorList>
            <person name="Amann R."/>
            <person name="Ferriera S."/>
            <person name="Johnson J."/>
            <person name="Kravitz S."/>
            <person name="Halpern A."/>
            <person name="Remington K."/>
            <person name="Beeson K."/>
            <person name="Tran B."/>
            <person name="Rogers Y.-H."/>
            <person name="Friedman R."/>
            <person name="Venter J.C."/>
        </authorList>
    </citation>
    <scope>NUCLEOTIDE SEQUENCE [LARGE SCALE GENOMIC DNA]</scope>
    <source>
        <strain evidence="1 2">DSM 3645</strain>
    </source>
</reference>
<evidence type="ECO:0000313" key="1">
    <source>
        <dbReference type="EMBL" id="EAQ80160.1"/>
    </source>
</evidence>
<dbReference type="AlphaFoldDB" id="A3ZTA7"/>
<evidence type="ECO:0000313" key="2">
    <source>
        <dbReference type="Proteomes" id="UP000004358"/>
    </source>
</evidence>
<gene>
    <name evidence="1" type="ORF">DSM3645_19228</name>
</gene>
<protein>
    <recommendedName>
        <fullName evidence="3">Carboxypeptidase regulatory-like domain-containing protein</fullName>
    </recommendedName>
</protein>
<name>A3ZTA7_9BACT</name>
<dbReference type="HOGENOM" id="CLU_113730_0_0_0"/>
<sequence>MSATALALFGWSLGCSSKEEWHSDLVPAVGSVTVNGEIPAGAIINLHPVKGDIDKRASRPSALVAADGTYTLTTYEYGDGAPPGEYKFTILWPQDPKLGGLSPDRLGRVFATPTVTRLTVTIADDGSPIEPVIIDKAKITMSAPRQSGKVGPGPGL</sequence>
<evidence type="ECO:0008006" key="3">
    <source>
        <dbReference type="Google" id="ProtNLM"/>
    </source>
</evidence>
<dbReference type="EMBL" id="AANZ01000010">
    <property type="protein sequence ID" value="EAQ80160.1"/>
    <property type="molecule type" value="Genomic_DNA"/>
</dbReference>
<comment type="caution">
    <text evidence="1">The sequence shown here is derived from an EMBL/GenBank/DDBJ whole genome shotgun (WGS) entry which is preliminary data.</text>
</comment>
<accession>A3ZTA7</accession>